<evidence type="ECO:0000313" key="2">
    <source>
        <dbReference type="EMBL" id="WHQ70163.1"/>
    </source>
</evidence>
<dbReference type="RefSeq" id="WP_190274577.1">
    <property type="nucleotide sequence ID" value="NZ_CP073633.1"/>
</dbReference>
<feature type="compositionally biased region" description="Polar residues" evidence="1">
    <location>
        <begin position="88"/>
        <end position="105"/>
    </location>
</feature>
<feature type="region of interest" description="Disordered" evidence="1">
    <location>
        <begin position="88"/>
        <end position="135"/>
    </location>
</feature>
<sequence>MMLLTALRRPRIQPTLPLPELNAISMRVVVCATQLDRKRKTYAGRNVSFYTLSDQPLPVTIGEYAEMCILQIVNFHSGLKALAPHQTQSTYHRLPETSGQINTPDQLADHTHHARRMDQRHLSTKYEKGASRDSF</sequence>
<dbReference type="Proteomes" id="UP001223720">
    <property type="component" value="Chromosome"/>
</dbReference>
<organism evidence="2 3">
    <name type="scientific">Methylorubrum extorquens</name>
    <name type="common">Methylobacterium dichloromethanicum</name>
    <name type="synonym">Methylobacterium extorquens</name>
    <dbReference type="NCBI Taxonomy" id="408"/>
    <lineage>
        <taxon>Bacteria</taxon>
        <taxon>Pseudomonadati</taxon>
        <taxon>Pseudomonadota</taxon>
        <taxon>Alphaproteobacteria</taxon>
        <taxon>Hyphomicrobiales</taxon>
        <taxon>Methylobacteriaceae</taxon>
        <taxon>Methylorubrum</taxon>
    </lineage>
</organism>
<protein>
    <submittedName>
        <fullName evidence="2">Uncharacterized protein</fullName>
    </submittedName>
</protein>
<feature type="compositionally biased region" description="Basic and acidic residues" evidence="1">
    <location>
        <begin position="107"/>
        <end position="135"/>
    </location>
</feature>
<dbReference type="AlphaFoldDB" id="A0AAX3WFE3"/>
<name>A0AAX3WFE3_METEX</name>
<gene>
    <name evidence="2" type="ORF">KEC54_00280</name>
</gene>
<dbReference type="EMBL" id="CP073633">
    <property type="protein sequence ID" value="WHQ70163.1"/>
    <property type="molecule type" value="Genomic_DNA"/>
</dbReference>
<evidence type="ECO:0000313" key="3">
    <source>
        <dbReference type="Proteomes" id="UP001223720"/>
    </source>
</evidence>
<proteinExistence type="predicted"/>
<evidence type="ECO:0000256" key="1">
    <source>
        <dbReference type="SAM" id="MobiDB-lite"/>
    </source>
</evidence>
<accession>A0AAX3WFE3</accession>
<reference evidence="2" key="1">
    <citation type="journal article" date="2022" name="Biotechnol. Bioprocess Eng.">
        <title>Pan-genome Analysis Reveals Comparative Genomic Features of Central Metabolic Pathways in Methylorubrum extorquens.</title>
        <authorList>
            <person name="Lee G.M."/>
            <person name="Scott-Nevros Z.K."/>
            <person name="Lee S.-M."/>
            <person name="Kim D."/>
        </authorList>
    </citation>
    <scope>NUCLEOTIDE SEQUENCE</scope>
    <source>
        <strain evidence="2">ATCC 55366</strain>
    </source>
</reference>